<dbReference type="EMBL" id="VZUQ01000063">
    <property type="protein sequence ID" value="KAB1180453.1"/>
    <property type="molecule type" value="Genomic_DNA"/>
</dbReference>
<protein>
    <submittedName>
        <fullName evidence="2">Uncharacterized protein</fullName>
    </submittedName>
</protein>
<name>A0AAD3ZVJ5_PHODD</name>
<dbReference type="InterPro" id="IPR011044">
    <property type="entry name" value="Quino_amine_DH_bsu"/>
</dbReference>
<dbReference type="AlphaFoldDB" id="A0AAD3ZVJ5"/>
<reference evidence="2 3" key="1">
    <citation type="submission" date="2019-09" db="EMBL/GenBank/DDBJ databases">
        <title>Photobacterium damselae subsp. damselae CDC-2227-81, a human clinical isolate.</title>
        <authorList>
            <person name="Osorio C.R."/>
        </authorList>
    </citation>
    <scope>NUCLEOTIDE SEQUENCE [LARGE SCALE GENOMIC DNA]</scope>
    <source>
        <strain evidence="2 3">CDC-2227-81</strain>
    </source>
</reference>
<proteinExistence type="predicted"/>
<dbReference type="PROSITE" id="PS51257">
    <property type="entry name" value="PROKAR_LIPOPROTEIN"/>
    <property type="match status" value="1"/>
</dbReference>
<keyword evidence="1" id="KW-0732">Signal</keyword>
<comment type="caution">
    <text evidence="2">The sequence shown here is derived from an EMBL/GenBank/DDBJ whole genome shotgun (WGS) entry which is preliminary data.</text>
</comment>
<accession>A0AAD3ZVJ5</accession>
<sequence length="294" mass="33706">MKRLFLSLCILATSTACSSSEVHFVRKSLHIDVQADLPVQVNETSGLAVINNRVWTHNDSGGKNEIYQLSPDYKTVTKTVSIKGNKNYDWEDLTQDERYLYVGDTGNNSTRRNGGVIYKLRISDVEKYHFVMPYNVIRYQFKNFHKAKTYQHNFDSEAIASVGDKIWLFSKNWNDEQSQLYVLSKSAQRQLLKPVATYPTAGLITGADYNPQTQTMALVGYRKDMLLGYAFIWLVKVKNDRLDWSTAVYKRLGIYGQWEGIHWDGVDKLLLTTEKNPLTKALIGTVDVSFYTNK</sequence>
<evidence type="ECO:0000256" key="1">
    <source>
        <dbReference type="SAM" id="SignalP"/>
    </source>
</evidence>
<organism evidence="2 3">
    <name type="scientific">Photobacterium damselae subsp. damselae</name>
    <name type="common">Listonella damsela</name>
    <dbReference type="NCBI Taxonomy" id="85581"/>
    <lineage>
        <taxon>Bacteria</taxon>
        <taxon>Pseudomonadati</taxon>
        <taxon>Pseudomonadota</taxon>
        <taxon>Gammaproteobacteria</taxon>
        <taxon>Vibrionales</taxon>
        <taxon>Vibrionaceae</taxon>
        <taxon>Photobacterium</taxon>
    </lineage>
</organism>
<evidence type="ECO:0000313" key="3">
    <source>
        <dbReference type="Proteomes" id="UP000480943"/>
    </source>
</evidence>
<dbReference type="Proteomes" id="UP000480943">
    <property type="component" value="Unassembled WGS sequence"/>
</dbReference>
<gene>
    <name evidence="2" type="ORF">F6450_11295</name>
</gene>
<feature type="chain" id="PRO_5042157193" evidence="1">
    <location>
        <begin position="19"/>
        <end position="294"/>
    </location>
</feature>
<feature type="signal peptide" evidence="1">
    <location>
        <begin position="1"/>
        <end position="18"/>
    </location>
</feature>
<evidence type="ECO:0000313" key="2">
    <source>
        <dbReference type="EMBL" id="KAB1180453.1"/>
    </source>
</evidence>
<dbReference type="SUPFAM" id="SSF50969">
    <property type="entry name" value="YVTN repeat-like/Quinoprotein amine dehydrogenase"/>
    <property type="match status" value="1"/>
</dbReference>
<dbReference type="RefSeq" id="WP_151182811.1">
    <property type="nucleotide sequence ID" value="NZ_VZUQ01000063.1"/>
</dbReference>